<feature type="domain" description="EF-hand" evidence="2">
    <location>
        <begin position="186"/>
        <end position="221"/>
    </location>
</feature>
<dbReference type="PANTHER" id="PTHR34894">
    <property type="entry name" value="SAM-DEPENDENT METHYLTRANSFERASE RSMI, CONSERVED SITE"/>
    <property type="match status" value="1"/>
</dbReference>
<dbReference type="InterPro" id="IPR018247">
    <property type="entry name" value="EF_Hand_1_Ca_BS"/>
</dbReference>
<dbReference type="SUPFAM" id="SSF47473">
    <property type="entry name" value="EF-hand"/>
    <property type="match status" value="1"/>
</dbReference>
<dbReference type="PROSITE" id="PS50222">
    <property type="entry name" value="EF_HAND_2"/>
    <property type="match status" value="1"/>
</dbReference>
<gene>
    <name evidence="3" type="ORF">HAND1043_LOCUS13965</name>
</gene>
<dbReference type="GO" id="GO:0005509">
    <property type="term" value="F:calcium ion binding"/>
    <property type="evidence" value="ECO:0007669"/>
    <property type="project" value="InterPro"/>
</dbReference>
<name>A0A6U4NCR9_HEMAN</name>
<organism evidence="3">
    <name type="scientific">Hemiselmis andersenii</name>
    <name type="common">Cryptophyte alga</name>
    <dbReference type="NCBI Taxonomy" id="464988"/>
    <lineage>
        <taxon>Eukaryota</taxon>
        <taxon>Cryptophyceae</taxon>
        <taxon>Cryptomonadales</taxon>
        <taxon>Hemiselmidaceae</taxon>
        <taxon>Hemiselmis</taxon>
    </lineage>
</organism>
<dbReference type="PROSITE" id="PS00018">
    <property type="entry name" value="EF_HAND_1"/>
    <property type="match status" value="1"/>
</dbReference>
<accession>A0A6U4NCR9</accession>
<evidence type="ECO:0000256" key="1">
    <source>
        <dbReference type="ARBA" id="ARBA00022837"/>
    </source>
</evidence>
<keyword evidence="1" id="KW-0106">Calcium</keyword>
<dbReference type="EMBL" id="HBFK01022563">
    <property type="protein sequence ID" value="CAD8747468.1"/>
    <property type="molecule type" value="Transcribed_RNA"/>
</dbReference>
<dbReference type="AlphaFoldDB" id="A0A6U4NCR9"/>
<dbReference type="InterPro" id="IPR002048">
    <property type="entry name" value="EF_hand_dom"/>
</dbReference>
<protein>
    <recommendedName>
        <fullName evidence="2">EF-hand domain-containing protein</fullName>
    </recommendedName>
</protein>
<dbReference type="Gene3D" id="1.10.238.10">
    <property type="entry name" value="EF-hand"/>
    <property type="match status" value="1"/>
</dbReference>
<sequence length="273" mass="30541">MAVENVLRLVHEAYEVKILADIKDDAADRPRQSFTDFLKSFLVRKYGLKSIATKQLGEIYNSVIAQEAKLERVRCFGLISGMVDKEGWSQGMCDFTLNMLKKVCDLDGRAPNNISEWLSADKEPGATPEAAALAMHEVSRTKVCPLAASDSVIEEIGRLPKNEAGNVIVHNLLMFAIEYHKKSVVKVKSGFMKLFLQHDTNGDGVLELQEFSAMIKNVSSMNDEREICALYEEAAAFEDDDDDTITKETFAELASKYQFECPTEFLDDDPPPE</sequence>
<dbReference type="InterPro" id="IPR011992">
    <property type="entry name" value="EF-hand-dom_pair"/>
</dbReference>
<reference evidence="3" key="1">
    <citation type="submission" date="2021-01" db="EMBL/GenBank/DDBJ databases">
        <authorList>
            <person name="Corre E."/>
            <person name="Pelletier E."/>
            <person name="Niang G."/>
            <person name="Scheremetjew M."/>
            <person name="Finn R."/>
            <person name="Kale V."/>
            <person name="Holt S."/>
            <person name="Cochrane G."/>
            <person name="Meng A."/>
            <person name="Brown T."/>
            <person name="Cohen L."/>
        </authorList>
    </citation>
    <scope>NUCLEOTIDE SEQUENCE</scope>
    <source>
        <strain evidence="3">CCMP441</strain>
    </source>
</reference>
<proteinExistence type="predicted"/>
<evidence type="ECO:0000313" key="3">
    <source>
        <dbReference type="EMBL" id="CAD8747468.1"/>
    </source>
</evidence>
<evidence type="ECO:0000259" key="2">
    <source>
        <dbReference type="PROSITE" id="PS50222"/>
    </source>
</evidence>
<dbReference type="PANTHER" id="PTHR34894:SF5">
    <property type="entry name" value="EF-HAND DOMAIN-CONTAINING PROTEIN"/>
    <property type="match status" value="1"/>
</dbReference>